<dbReference type="Pfam" id="PF06722">
    <property type="entry name" value="EryCIII-like_C"/>
    <property type="match status" value="1"/>
</dbReference>
<evidence type="ECO:0000259" key="2">
    <source>
        <dbReference type="Pfam" id="PF06722"/>
    </source>
</evidence>
<dbReference type="RefSeq" id="WP_378975758.1">
    <property type="nucleotide sequence ID" value="NZ_JBHTBJ010000036.1"/>
</dbReference>
<dbReference type="Proteomes" id="UP001596548">
    <property type="component" value="Unassembled WGS sequence"/>
</dbReference>
<sequence>MTRFLVYTPPATGHVFPLVPGLRALVARGHEVHVRTTGELAVHLRAAGLTAEPVDERIAASARAVDPDGRRHADDMSDLMRRGPWEMADLTRAIAEVRPDALLVDSNTYGASTAAEASGLPWAMTMPSVLARPGRGIPPYGLGLAPRPGRIGALRDAVLWKVVERAFGRAMLPELNRMRGTAGLPPFRSPLDYSARPDLLITLTGAPLEYPRADLEPHVRMAGSTPWDPPAETPQWLSAEGDPWVLVTCSTDYQADGALAQAAVAALRDEPVRVLVTLADAYGEVTLPEAGNVRVERFVPHGAVLPQAAAVVCPSGMGIVSKAVAAGVPVVAVPFGRDQPEVARRVQQSGAGVILPAKKLSAARMLAAVRAARALPPRPATPADGGAAFADAAEELGVREPAATTELGTRTAAAEQLGG</sequence>
<gene>
    <name evidence="3" type="ORF">ACFQS1_32350</name>
</gene>
<dbReference type="PANTHER" id="PTHR48050">
    <property type="entry name" value="STEROL 3-BETA-GLUCOSYLTRANSFERASE"/>
    <property type="match status" value="1"/>
</dbReference>
<dbReference type="EMBL" id="JBHTBJ010000036">
    <property type="protein sequence ID" value="MFC7278682.1"/>
    <property type="molecule type" value="Genomic_DNA"/>
</dbReference>
<keyword evidence="4" id="KW-1185">Reference proteome</keyword>
<protein>
    <submittedName>
        <fullName evidence="3">Glycosyltransferase</fullName>
    </submittedName>
</protein>
<dbReference type="SUPFAM" id="SSF53756">
    <property type="entry name" value="UDP-Glycosyltransferase/glycogen phosphorylase"/>
    <property type="match status" value="1"/>
</dbReference>
<evidence type="ECO:0000313" key="4">
    <source>
        <dbReference type="Proteomes" id="UP001596548"/>
    </source>
</evidence>
<dbReference type="InterPro" id="IPR010610">
    <property type="entry name" value="EryCIII-like_C"/>
</dbReference>
<dbReference type="PANTHER" id="PTHR48050:SF13">
    <property type="entry name" value="STEROL 3-BETA-GLUCOSYLTRANSFERASE UGT80A2"/>
    <property type="match status" value="1"/>
</dbReference>
<name>A0ABW2I1D8_9ACTN</name>
<evidence type="ECO:0000313" key="3">
    <source>
        <dbReference type="EMBL" id="MFC7278682.1"/>
    </source>
</evidence>
<dbReference type="InterPro" id="IPR050426">
    <property type="entry name" value="Glycosyltransferase_28"/>
</dbReference>
<accession>A0ABW2I1D8</accession>
<feature type="domain" description="Erythromycin biosynthesis protein CIII-like C-terminal" evidence="2">
    <location>
        <begin position="274"/>
        <end position="370"/>
    </location>
</feature>
<comment type="caution">
    <text evidence="3">The sequence shown here is derived from an EMBL/GenBank/DDBJ whole genome shotgun (WGS) entry which is preliminary data.</text>
</comment>
<organism evidence="3 4">
    <name type="scientific">Paractinoplanes rhizophilus</name>
    <dbReference type="NCBI Taxonomy" id="1416877"/>
    <lineage>
        <taxon>Bacteria</taxon>
        <taxon>Bacillati</taxon>
        <taxon>Actinomycetota</taxon>
        <taxon>Actinomycetes</taxon>
        <taxon>Micromonosporales</taxon>
        <taxon>Micromonosporaceae</taxon>
        <taxon>Paractinoplanes</taxon>
    </lineage>
</organism>
<proteinExistence type="predicted"/>
<dbReference type="Gene3D" id="3.40.50.2000">
    <property type="entry name" value="Glycogen Phosphorylase B"/>
    <property type="match status" value="2"/>
</dbReference>
<evidence type="ECO:0000256" key="1">
    <source>
        <dbReference type="SAM" id="MobiDB-lite"/>
    </source>
</evidence>
<reference evidence="4" key="1">
    <citation type="journal article" date="2019" name="Int. J. Syst. Evol. Microbiol.">
        <title>The Global Catalogue of Microorganisms (GCM) 10K type strain sequencing project: providing services to taxonomists for standard genome sequencing and annotation.</title>
        <authorList>
            <consortium name="The Broad Institute Genomics Platform"/>
            <consortium name="The Broad Institute Genome Sequencing Center for Infectious Disease"/>
            <person name="Wu L."/>
            <person name="Ma J."/>
        </authorList>
    </citation>
    <scope>NUCLEOTIDE SEQUENCE [LARGE SCALE GENOMIC DNA]</scope>
    <source>
        <strain evidence="4">XZYJT-10</strain>
    </source>
</reference>
<feature type="region of interest" description="Disordered" evidence="1">
    <location>
        <begin position="399"/>
        <end position="419"/>
    </location>
</feature>